<feature type="compositionally biased region" description="Low complexity" evidence="2">
    <location>
        <begin position="131"/>
        <end position="144"/>
    </location>
</feature>
<reference evidence="3 4" key="1">
    <citation type="submission" date="2019-03" db="EMBL/GenBank/DDBJ databases">
        <title>Genome Sequencing and Assembly of Various Microbes Isolated from Partially Reclaimed Soil and Acid Mine Drainage (AMD) Site.</title>
        <authorList>
            <person name="Steinbock B."/>
            <person name="Bechtold R."/>
            <person name="Sevigny J.L."/>
            <person name="Thomas D."/>
            <person name="Cuthill L.R."/>
            <person name="Aveiro Johannsen E.J."/>
            <person name="Thomas K."/>
            <person name="Ghosh A."/>
        </authorList>
    </citation>
    <scope>NUCLEOTIDE SEQUENCE [LARGE SCALE GENOMIC DNA]</scope>
    <source>
        <strain evidence="3 4">S-A1</strain>
    </source>
</reference>
<gene>
    <name evidence="3" type="ORF">E2R57_21495</name>
</gene>
<evidence type="ECO:0000256" key="2">
    <source>
        <dbReference type="SAM" id="MobiDB-lite"/>
    </source>
</evidence>
<feature type="coiled-coil region" evidence="1">
    <location>
        <begin position="77"/>
        <end position="111"/>
    </location>
</feature>
<organism evidence="3 4">
    <name type="scientific">Arthrobacter nitrophenolicus</name>
    <dbReference type="NCBI Taxonomy" id="683150"/>
    <lineage>
        <taxon>Bacteria</taxon>
        <taxon>Bacillati</taxon>
        <taxon>Actinomycetota</taxon>
        <taxon>Actinomycetes</taxon>
        <taxon>Micrococcales</taxon>
        <taxon>Micrococcaceae</taxon>
        <taxon>Arthrobacter</taxon>
    </lineage>
</organism>
<evidence type="ECO:0000313" key="3">
    <source>
        <dbReference type="EMBL" id="TDL31239.1"/>
    </source>
</evidence>
<dbReference type="AlphaFoldDB" id="A0A4R5XIU0"/>
<dbReference type="EMBL" id="SMZQ01000035">
    <property type="protein sequence ID" value="TDL31239.1"/>
    <property type="molecule type" value="Genomic_DNA"/>
</dbReference>
<accession>A0A4R5XIU0</accession>
<evidence type="ECO:0000256" key="1">
    <source>
        <dbReference type="SAM" id="Coils"/>
    </source>
</evidence>
<evidence type="ECO:0008006" key="5">
    <source>
        <dbReference type="Google" id="ProtNLM"/>
    </source>
</evidence>
<sequence>MTWRSQGFTRDEIRDFVHEYYVQPYGKKGTWLASQSVPVTTFRKWRKMVLEGDLDRNLIPREHGGMARTNGEWSAFEKARAKEIADHQSEVEQLRNRIRELEGTNTALGKAIGLLHELNAPEPDTDPTNDPKSSSKPKTSSSGN</sequence>
<keyword evidence="1" id="KW-0175">Coiled coil</keyword>
<evidence type="ECO:0000313" key="4">
    <source>
        <dbReference type="Proteomes" id="UP000294621"/>
    </source>
</evidence>
<dbReference type="CDD" id="cd14724">
    <property type="entry name" value="ZIP_Gal4-like_1"/>
    <property type="match status" value="1"/>
</dbReference>
<comment type="caution">
    <text evidence="3">The sequence shown here is derived from an EMBL/GenBank/DDBJ whole genome shotgun (WGS) entry which is preliminary data.</text>
</comment>
<protein>
    <recommendedName>
        <fullName evidence="5">Transposase</fullName>
    </recommendedName>
</protein>
<dbReference type="Proteomes" id="UP000294621">
    <property type="component" value="Unassembled WGS sequence"/>
</dbReference>
<feature type="region of interest" description="Disordered" evidence="2">
    <location>
        <begin position="116"/>
        <end position="144"/>
    </location>
</feature>
<proteinExistence type="predicted"/>
<dbReference type="OrthoDB" id="3837902at2"/>
<dbReference type="RefSeq" id="WP_133352539.1">
    <property type="nucleotide sequence ID" value="NZ_SMZQ01000035.1"/>
</dbReference>
<name>A0A4R5XIU0_9MICC</name>